<reference evidence="1 2" key="1">
    <citation type="journal article" date="2014" name="Agronomy (Basel)">
        <title>A Draft Genome Sequence for Ensete ventricosum, the Drought-Tolerant Tree Against Hunger.</title>
        <authorList>
            <person name="Harrison J."/>
            <person name="Moore K.A."/>
            <person name="Paszkiewicz K."/>
            <person name="Jones T."/>
            <person name="Grant M."/>
            <person name="Ambacheew D."/>
            <person name="Muzemil S."/>
            <person name="Studholme D.J."/>
        </authorList>
    </citation>
    <scope>NUCLEOTIDE SEQUENCE [LARGE SCALE GENOMIC DNA]</scope>
</reference>
<protein>
    <submittedName>
        <fullName evidence="1">Uncharacterized protein</fullName>
    </submittedName>
</protein>
<comment type="caution">
    <text evidence="1">The sequence shown here is derived from an EMBL/GenBank/DDBJ whole genome shotgun (WGS) entry which is preliminary data.</text>
</comment>
<proteinExistence type="predicted"/>
<sequence length="71" mass="8020">MASVPVNVENKGSMWDLDHNLDQSMDEEAGRLRNMYQEKYSNMDVYDFSVLSASGGIKVEDPNITNGRVHL</sequence>
<dbReference type="Proteomes" id="UP000287651">
    <property type="component" value="Unassembled WGS sequence"/>
</dbReference>
<evidence type="ECO:0000313" key="1">
    <source>
        <dbReference type="EMBL" id="RRT80641.1"/>
    </source>
</evidence>
<accession>A0A427AWN9</accession>
<evidence type="ECO:0000313" key="2">
    <source>
        <dbReference type="Proteomes" id="UP000287651"/>
    </source>
</evidence>
<dbReference type="EMBL" id="AMZH03001097">
    <property type="protein sequence ID" value="RRT80641.1"/>
    <property type="molecule type" value="Genomic_DNA"/>
</dbReference>
<name>A0A427AWN9_ENSVE</name>
<gene>
    <name evidence="1" type="ORF">B296_00018308</name>
</gene>
<organism evidence="1 2">
    <name type="scientific">Ensete ventricosum</name>
    <name type="common">Abyssinian banana</name>
    <name type="synonym">Musa ensete</name>
    <dbReference type="NCBI Taxonomy" id="4639"/>
    <lineage>
        <taxon>Eukaryota</taxon>
        <taxon>Viridiplantae</taxon>
        <taxon>Streptophyta</taxon>
        <taxon>Embryophyta</taxon>
        <taxon>Tracheophyta</taxon>
        <taxon>Spermatophyta</taxon>
        <taxon>Magnoliopsida</taxon>
        <taxon>Liliopsida</taxon>
        <taxon>Zingiberales</taxon>
        <taxon>Musaceae</taxon>
        <taxon>Ensete</taxon>
    </lineage>
</organism>
<dbReference type="AlphaFoldDB" id="A0A427AWN9"/>